<dbReference type="NCBIfam" id="NF003652">
    <property type="entry name" value="PRK05286.2-5"/>
    <property type="match status" value="1"/>
</dbReference>
<dbReference type="GO" id="GO:0106430">
    <property type="term" value="F:dihydroorotate dehydrogenase (quinone) activity"/>
    <property type="evidence" value="ECO:0007669"/>
    <property type="project" value="UniProtKB-EC"/>
</dbReference>
<dbReference type="EnsemblMetazoa" id="SMAR012388-RA">
    <property type="protein sequence ID" value="SMAR012388-PA"/>
    <property type="gene ID" value="SMAR012388"/>
</dbReference>
<dbReference type="CDD" id="cd04738">
    <property type="entry name" value="DHOD_2_like"/>
    <property type="match status" value="1"/>
</dbReference>
<reference evidence="14" key="1">
    <citation type="submission" date="2011-05" db="EMBL/GenBank/DDBJ databases">
        <authorList>
            <person name="Richards S.R."/>
            <person name="Qu J."/>
            <person name="Jiang H."/>
            <person name="Jhangiani S.N."/>
            <person name="Agravi P."/>
            <person name="Goodspeed R."/>
            <person name="Gross S."/>
            <person name="Mandapat C."/>
            <person name="Jackson L."/>
            <person name="Mathew T."/>
            <person name="Pu L."/>
            <person name="Thornton R."/>
            <person name="Saada N."/>
            <person name="Wilczek-Boney K.B."/>
            <person name="Lee S."/>
            <person name="Kovar C."/>
            <person name="Wu Y."/>
            <person name="Scherer S.E."/>
            <person name="Worley K.C."/>
            <person name="Muzny D.M."/>
            <person name="Gibbs R."/>
        </authorList>
    </citation>
    <scope>NUCLEOTIDE SEQUENCE</scope>
    <source>
        <strain evidence="14">Brora</strain>
    </source>
</reference>
<dbReference type="GO" id="GO:0005743">
    <property type="term" value="C:mitochondrial inner membrane"/>
    <property type="evidence" value="ECO:0007669"/>
    <property type="project" value="UniProtKB-SubCell"/>
</dbReference>
<accession>T1JEY4</accession>
<dbReference type="InterPro" id="IPR050074">
    <property type="entry name" value="DHO_dehydrogenase"/>
</dbReference>
<dbReference type="Gene3D" id="3.20.20.70">
    <property type="entry name" value="Aldolase class I"/>
    <property type="match status" value="2"/>
</dbReference>
<evidence type="ECO:0000256" key="9">
    <source>
        <dbReference type="ARBA" id="ARBA00023136"/>
    </source>
</evidence>
<dbReference type="Pfam" id="PF01180">
    <property type="entry name" value="DHO_dh"/>
    <property type="match status" value="1"/>
</dbReference>
<dbReference type="OMA" id="VYCYSAL"/>
<dbReference type="STRING" id="126957.T1JEY4"/>
<evidence type="ECO:0000256" key="1">
    <source>
        <dbReference type="ARBA" id="ARBA00004370"/>
    </source>
</evidence>
<dbReference type="EMBL" id="JH432132">
    <property type="status" value="NOT_ANNOTATED_CDS"/>
    <property type="molecule type" value="Genomic_DNA"/>
</dbReference>
<proteinExistence type="inferred from homology"/>
<keyword evidence="9" id="KW-0472">Membrane</keyword>
<keyword evidence="7 11" id="KW-0288">FMN</keyword>
<dbReference type="UniPathway" id="UPA00070">
    <property type="reaction ID" value="UER00946"/>
</dbReference>
<dbReference type="HOGENOM" id="CLU_013640_0_0_1"/>
<sequence>MLAKFFWRKIKALAIVSCGTYATYCAVSFYTSEPKFYKNVIMPLVHKLDPETSHLLAVQVLKKQLISTPGFVDPPLLKSTLWDLEFDNPIGLAAGFDKHGEAVKGLHKIGFGFVEVGSVTPKPQLGNPKPRLFRLIQDNAVINRYGFNSDGHEVVFDRLQQIFRDDMTKRGIIGVNLGKNKDTTDSIEDYVEGVKKFAPIADYLVINVSRPNTKGLRILQRRKELAAVIDKLSVVWTVLVGRVRLDQYARISMPGRPETQARYGGVETTGLVIDARNKLRMKHRTPILVKIAPDLSKENKEDVASVLMRPGKHRVDGIIISNSTVDRPPSLQSPLQTEDGFLTGAPLKKVSTDAIKIMYALTRGEIPIIGVGGISSGADAYEKIRAGASLVQVYTALVYQGFPVITRIKMELTDLLKKDGYRSVRDAVGADHWTIT</sequence>
<protein>
    <recommendedName>
        <fullName evidence="5 11">Dihydroorotate dehydrogenase (quinone), mitochondrial</fullName>
        <shortName evidence="11">DHOdehase</shortName>
        <ecNumber evidence="4 11">1.3.5.2</ecNumber>
    </recommendedName>
</protein>
<comment type="subcellular location">
    <subcellularLocation>
        <location evidence="1">Membrane</location>
    </subcellularLocation>
    <subcellularLocation>
        <location evidence="11">Mitochondrion inner membrane</location>
        <topology evidence="11">Single-pass membrane protein</topology>
    </subcellularLocation>
</comment>
<dbReference type="InterPro" id="IPR001295">
    <property type="entry name" value="Dihydroorotate_DH_CS"/>
</dbReference>
<dbReference type="NCBIfam" id="TIGR01036">
    <property type="entry name" value="pyrD_sub2"/>
    <property type="match status" value="1"/>
</dbReference>
<keyword evidence="11" id="KW-0999">Mitochondrion inner membrane</keyword>
<evidence type="ECO:0000256" key="7">
    <source>
        <dbReference type="ARBA" id="ARBA00022643"/>
    </source>
</evidence>
<dbReference type="InterPro" id="IPR005720">
    <property type="entry name" value="Dihydroorotate_DH_cat"/>
</dbReference>
<organism evidence="13 14">
    <name type="scientific">Strigamia maritima</name>
    <name type="common">European centipede</name>
    <name type="synonym">Geophilus maritimus</name>
    <dbReference type="NCBI Taxonomy" id="126957"/>
    <lineage>
        <taxon>Eukaryota</taxon>
        <taxon>Metazoa</taxon>
        <taxon>Ecdysozoa</taxon>
        <taxon>Arthropoda</taxon>
        <taxon>Myriapoda</taxon>
        <taxon>Chilopoda</taxon>
        <taxon>Pleurostigmophora</taxon>
        <taxon>Geophilomorpha</taxon>
        <taxon>Linotaeniidae</taxon>
        <taxon>Strigamia</taxon>
    </lineage>
</organism>
<evidence type="ECO:0000256" key="10">
    <source>
        <dbReference type="ARBA" id="ARBA00048639"/>
    </source>
</evidence>
<feature type="domain" description="Dihydroorotate dehydrogenase catalytic" evidence="12">
    <location>
        <begin position="77"/>
        <end position="416"/>
    </location>
</feature>
<comment type="pathway">
    <text evidence="2 11">Pyrimidine metabolism; UMP biosynthesis via de novo pathway; orotate from (S)-dihydroorotate (quinone route): step 1/1.</text>
</comment>
<dbReference type="AlphaFoldDB" id="T1JEY4"/>
<dbReference type="InterPro" id="IPR005719">
    <property type="entry name" value="Dihydroorotate_DH_2"/>
</dbReference>
<name>T1JEY4_STRMM</name>
<reference evidence="13" key="2">
    <citation type="submission" date="2015-02" db="UniProtKB">
        <authorList>
            <consortium name="EnsemblMetazoa"/>
        </authorList>
    </citation>
    <scope>IDENTIFICATION</scope>
</reference>
<keyword evidence="8 11" id="KW-0560">Oxidoreductase</keyword>
<evidence type="ECO:0000256" key="2">
    <source>
        <dbReference type="ARBA" id="ARBA00005161"/>
    </source>
</evidence>
<evidence type="ECO:0000313" key="14">
    <source>
        <dbReference type="Proteomes" id="UP000014500"/>
    </source>
</evidence>
<keyword evidence="14" id="KW-1185">Reference proteome</keyword>
<dbReference type="GO" id="GO:0044205">
    <property type="term" value="P:'de novo' UMP biosynthetic process"/>
    <property type="evidence" value="ECO:0007669"/>
    <property type="project" value="UniProtKB-UniPathway"/>
</dbReference>
<keyword evidence="11" id="KW-0496">Mitochondrion</keyword>
<dbReference type="PANTHER" id="PTHR48109">
    <property type="entry name" value="DIHYDROOROTATE DEHYDROGENASE (QUINONE), MITOCHONDRIAL-RELATED"/>
    <property type="match status" value="1"/>
</dbReference>
<dbReference type="EC" id="1.3.5.2" evidence="4 11"/>
<dbReference type="GO" id="GO:0006207">
    <property type="term" value="P:'de novo' pyrimidine nucleobase biosynthetic process"/>
    <property type="evidence" value="ECO:0007669"/>
    <property type="project" value="InterPro"/>
</dbReference>
<dbReference type="PANTHER" id="PTHR48109:SF4">
    <property type="entry name" value="DIHYDROOROTATE DEHYDROGENASE (QUINONE), MITOCHONDRIAL"/>
    <property type="match status" value="1"/>
</dbReference>
<dbReference type="InterPro" id="IPR013785">
    <property type="entry name" value="Aldolase_TIM"/>
</dbReference>
<comment type="catalytic activity">
    <reaction evidence="10 11">
        <text>(S)-dihydroorotate + a quinone = orotate + a quinol</text>
        <dbReference type="Rhea" id="RHEA:30187"/>
        <dbReference type="ChEBI" id="CHEBI:24646"/>
        <dbReference type="ChEBI" id="CHEBI:30839"/>
        <dbReference type="ChEBI" id="CHEBI:30864"/>
        <dbReference type="ChEBI" id="CHEBI:132124"/>
        <dbReference type="EC" id="1.3.5.2"/>
    </reaction>
</comment>
<comment type="cofactor">
    <cofactor evidence="11">
        <name>FMN</name>
        <dbReference type="ChEBI" id="CHEBI:58210"/>
    </cofactor>
    <text evidence="11">Binds 1 FMN per subunit.</text>
</comment>
<evidence type="ECO:0000256" key="4">
    <source>
        <dbReference type="ARBA" id="ARBA00012791"/>
    </source>
</evidence>
<evidence type="ECO:0000256" key="3">
    <source>
        <dbReference type="ARBA" id="ARBA00005359"/>
    </source>
</evidence>
<evidence type="ECO:0000256" key="8">
    <source>
        <dbReference type="ARBA" id="ARBA00023002"/>
    </source>
</evidence>
<evidence type="ECO:0000313" key="13">
    <source>
        <dbReference type="EnsemblMetazoa" id="SMAR012388-PA"/>
    </source>
</evidence>
<dbReference type="eggNOG" id="KOG1436">
    <property type="taxonomic scope" value="Eukaryota"/>
</dbReference>
<evidence type="ECO:0000256" key="6">
    <source>
        <dbReference type="ARBA" id="ARBA00022630"/>
    </source>
</evidence>
<dbReference type="PROSITE" id="PS00912">
    <property type="entry name" value="DHODEHASE_2"/>
    <property type="match status" value="1"/>
</dbReference>
<dbReference type="SUPFAM" id="SSF51395">
    <property type="entry name" value="FMN-linked oxidoreductases"/>
    <property type="match status" value="1"/>
</dbReference>
<evidence type="ECO:0000256" key="11">
    <source>
        <dbReference type="RuleBase" id="RU361255"/>
    </source>
</evidence>
<dbReference type="PROSITE" id="PS00911">
    <property type="entry name" value="DHODEHASE_1"/>
    <property type="match status" value="1"/>
</dbReference>
<comment type="similarity">
    <text evidence="3 11">Belongs to the dihydroorotate dehydrogenase family. Type 2 subfamily.</text>
</comment>
<dbReference type="Proteomes" id="UP000014500">
    <property type="component" value="Unassembled WGS sequence"/>
</dbReference>
<evidence type="ECO:0000259" key="12">
    <source>
        <dbReference type="Pfam" id="PF01180"/>
    </source>
</evidence>
<dbReference type="PhylomeDB" id="T1JEY4"/>
<keyword evidence="6 11" id="KW-0285">Flavoprotein</keyword>
<evidence type="ECO:0000256" key="5">
    <source>
        <dbReference type="ARBA" id="ARBA00017599"/>
    </source>
</evidence>